<evidence type="ECO:0000313" key="3">
    <source>
        <dbReference type="EMBL" id="AFK17115.1"/>
    </source>
</evidence>
<proteinExistence type="predicted"/>
<dbReference type="SMART" id="SM00880">
    <property type="entry name" value="CHAD"/>
    <property type="match status" value="1"/>
</dbReference>
<feature type="domain" description="CYTH" evidence="1">
    <location>
        <begin position="6"/>
        <end position="212"/>
    </location>
</feature>
<dbReference type="PANTHER" id="PTHR39339">
    <property type="entry name" value="SLR1444 PROTEIN"/>
    <property type="match status" value="1"/>
</dbReference>
<accession>A0AAU8PNM7</accession>
<dbReference type="CDD" id="cd07374">
    <property type="entry name" value="CYTH-like_Pase"/>
    <property type="match status" value="1"/>
</dbReference>
<feature type="domain" description="CHAD" evidence="2">
    <location>
        <begin position="224"/>
        <end position="523"/>
    </location>
</feature>
<dbReference type="PROSITE" id="PS51708">
    <property type="entry name" value="CHAD"/>
    <property type="match status" value="1"/>
</dbReference>
<protein>
    <submittedName>
        <fullName evidence="3">CHAD domain-containing protein</fullName>
    </submittedName>
</protein>
<dbReference type="InterPro" id="IPR023577">
    <property type="entry name" value="CYTH_domain"/>
</dbReference>
<dbReference type="RefSeq" id="WP_014367380.1">
    <property type="nucleotide sequence ID" value="NC_017945.3"/>
</dbReference>
<organism evidence="3 4">
    <name type="scientific">Corynebacterium pseudotuberculosis 258</name>
    <dbReference type="NCBI Taxonomy" id="1168865"/>
    <lineage>
        <taxon>Bacteria</taxon>
        <taxon>Bacillati</taxon>
        <taxon>Actinomycetota</taxon>
        <taxon>Actinomycetes</taxon>
        <taxon>Mycobacteriales</taxon>
        <taxon>Corynebacteriaceae</taxon>
        <taxon>Corynebacterium</taxon>
    </lineage>
</organism>
<name>A0AAU8PNM7_CORPS</name>
<dbReference type="EMBL" id="CP003540">
    <property type="protein sequence ID" value="AFK17115.1"/>
    <property type="molecule type" value="Genomic_DNA"/>
</dbReference>
<dbReference type="Gene3D" id="1.40.20.10">
    <property type="entry name" value="CHAD domain"/>
    <property type="match status" value="1"/>
</dbReference>
<sequence>MGITQQLEVERKFSVADDQPVPQLVDITYVSHVAETTVHSLSALYFDTPDLRLSRSKIALRRRTGGKDAGWHLKISTPEGRVETHVPLGDDSVEAPCIPEDLLAFVRSITRSQPLAPIARIDNERHESLLTDDKGEYLAEFCDDHVHAWSYLPGGSESRWREWEIEITAYAQDQGLGTELIDSAETVLVEQGAHTARSSSKIAQALGDSVNNVPSPPQMAELDPKSPEYALVAALKRNRDRLVALDPLVRQDAPDSIHQMRVATRELRSHMKTFDGLLGGKEYKQMEKDLKIFGRILGSARDAEVIAARFEKLLSLNSDRLVDSTTSEFLLKDIQRDYLLAHRRVVSTLNHQRYLDFLDSLDSLLAEPPVLREDTTFGQETPDESHSEAILFHHLEKTMQRLYAQDRKARQEQHDPAIPLERREANFHNVRKAAKKLRYSAEAVGDSTSLNTDKLYAACKHLQTVLGDFQDAVTSRDRLYEKALRAERKGNPTFGYGVLHQQEHQNALSALDDYSEAFYKVTKAYRKFSKNVENFHKKAQKKAAKKSRKRN</sequence>
<dbReference type="AlphaFoldDB" id="A0AAU8PNM7"/>
<evidence type="ECO:0000259" key="2">
    <source>
        <dbReference type="PROSITE" id="PS51708"/>
    </source>
</evidence>
<dbReference type="InterPro" id="IPR038186">
    <property type="entry name" value="CHAD_dom_sf"/>
</dbReference>
<dbReference type="Pfam" id="PF05235">
    <property type="entry name" value="CHAD"/>
    <property type="match status" value="1"/>
</dbReference>
<dbReference type="InterPro" id="IPR007899">
    <property type="entry name" value="CHAD_dom"/>
</dbReference>
<evidence type="ECO:0000259" key="1">
    <source>
        <dbReference type="PROSITE" id="PS51707"/>
    </source>
</evidence>
<dbReference type="Gene3D" id="2.40.320.10">
    <property type="entry name" value="Hypothetical Protein Pfu-838710-001"/>
    <property type="match status" value="1"/>
</dbReference>
<dbReference type="KEGG" id="coe:CP258_07590"/>
<dbReference type="Proteomes" id="UP000006465">
    <property type="component" value="Chromosome"/>
</dbReference>
<dbReference type="PANTHER" id="PTHR39339:SF1">
    <property type="entry name" value="CHAD DOMAIN-CONTAINING PROTEIN"/>
    <property type="match status" value="1"/>
</dbReference>
<reference evidence="3 4" key="1">
    <citation type="journal article" date="2013" name="J. Biotechnol.">
        <title>Genome sequence of Corynebacterium pseudotuberculosis biovar equi strain 258 and prediction of antigenic targets to improve biotechnological vaccine production.</title>
        <authorList>
            <person name="Soares S.C."/>
            <person name="Trost E."/>
            <person name="Ramos R.T."/>
            <person name="Carneiro A.R."/>
            <person name="Santos A.R."/>
            <person name="Pinto A.C."/>
            <person name="Barbosa E."/>
            <person name="Aburjaile F."/>
            <person name="Ali A."/>
            <person name="Diniz C.A."/>
            <person name="Hassan S.S."/>
            <person name="Fiaux K."/>
            <person name="Guimaraes L.C."/>
            <person name="Bakhtiar S.M."/>
            <person name="Pereira U."/>
            <person name="Almeida S.S."/>
            <person name="Abreu V.A."/>
            <person name="Rocha F.S."/>
            <person name="Dorella F.A."/>
            <person name="Miyoshi A."/>
            <person name="Silva A."/>
            <person name="Azevedo V."/>
            <person name="Tauch A."/>
        </authorList>
    </citation>
    <scope>NUCLEOTIDE SEQUENCE [LARGE SCALE GENOMIC DNA]</scope>
    <source>
        <strain evidence="3 4">258</strain>
    </source>
</reference>
<dbReference type="InterPro" id="IPR033469">
    <property type="entry name" value="CYTH-like_dom_sf"/>
</dbReference>
<evidence type="ECO:0000313" key="4">
    <source>
        <dbReference type="Proteomes" id="UP000006465"/>
    </source>
</evidence>
<dbReference type="SMART" id="SM01118">
    <property type="entry name" value="CYTH"/>
    <property type="match status" value="1"/>
</dbReference>
<gene>
    <name evidence="3" type="ORF">CP258_07590</name>
</gene>
<dbReference type="SUPFAM" id="SSF55154">
    <property type="entry name" value="CYTH-like phosphatases"/>
    <property type="match status" value="1"/>
</dbReference>
<dbReference type="Pfam" id="PF01928">
    <property type="entry name" value="CYTH"/>
    <property type="match status" value="1"/>
</dbReference>
<dbReference type="PROSITE" id="PS51707">
    <property type="entry name" value="CYTH"/>
    <property type="match status" value="1"/>
</dbReference>